<keyword evidence="1" id="KW-0812">Transmembrane</keyword>
<reference evidence="3" key="1">
    <citation type="journal article" date="2015" name="Genome Announc.">
        <title>Draft genome sequence of the cellulolytic fungus Chaetomium globosum.</title>
        <authorList>
            <person name="Cuomo C.A."/>
            <person name="Untereiner W.A."/>
            <person name="Ma L.-J."/>
            <person name="Grabherr M."/>
            <person name="Birren B.W."/>
        </authorList>
    </citation>
    <scope>NUCLEOTIDE SEQUENCE [LARGE SCALE GENOMIC DNA]</scope>
    <source>
        <strain evidence="3">ATCC 6205 / CBS 148.51 / DSM 1962 / NBRC 6347 / NRRL 1970</strain>
    </source>
</reference>
<evidence type="ECO:0000256" key="1">
    <source>
        <dbReference type="SAM" id="Phobius"/>
    </source>
</evidence>
<gene>
    <name evidence="2" type="ORF">CHGG_04723</name>
</gene>
<dbReference type="VEuPathDB" id="FungiDB:CHGG_04723"/>
<keyword evidence="3" id="KW-1185">Reference proteome</keyword>
<dbReference type="eggNOG" id="ENOG502T4XR">
    <property type="taxonomic scope" value="Eukaryota"/>
</dbReference>
<proteinExistence type="predicted"/>
<dbReference type="GeneID" id="4392884"/>
<organism evidence="2 3">
    <name type="scientific">Chaetomium globosum (strain ATCC 6205 / CBS 148.51 / DSM 1962 / NBRC 6347 / NRRL 1970)</name>
    <name type="common">Soil fungus</name>
    <dbReference type="NCBI Taxonomy" id="306901"/>
    <lineage>
        <taxon>Eukaryota</taxon>
        <taxon>Fungi</taxon>
        <taxon>Dikarya</taxon>
        <taxon>Ascomycota</taxon>
        <taxon>Pezizomycotina</taxon>
        <taxon>Sordariomycetes</taxon>
        <taxon>Sordariomycetidae</taxon>
        <taxon>Sordariales</taxon>
        <taxon>Chaetomiaceae</taxon>
        <taxon>Chaetomium</taxon>
    </lineage>
</organism>
<dbReference type="HOGENOM" id="CLU_613937_0_0_1"/>
<dbReference type="InParanoid" id="Q2H0H3"/>
<feature type="transmembrane region" description="Helical" evidence="1">
    <location>
        <begin position="423"/>
        <end position="445"/>
    </location>
</feature>
<evidence type="ECO:0000313" key="2">
    <source>
        <dbReference type="EMBL" id="EAQ88104.1"/>
    </source>
</evidence>
<sequence>MPEYASVTTTYRPDPTCFAPSNLWVGECAYEFTTANLEPTTILTAIDGTTYPMTYPTMASYCKAASVKQLSGSKVTLNVQASPTPTTTEVDWDYDNDFLVVTAALIQKYLYTGKPGTTSTCFGDSHCVMNSNPIKPHPTHAPYGTYFPPPSSAVTQFTPAASCLASSNLWLVSDRCSLTTDPRTPPWLQCTHTVAGDPDPTRADCYPVGLSTVVTGTPTYYTDCPAGYTTVNTTVYFPWTVANGGPAYDKAKGTQLTCCPAPFRGLTFEHRSPQWTYSTVYDGTTHTVSSRTLPPYCAAYGGNMRGGDGEMLTLGLYSNGIEGRPGSTYDGVSEATWDGAWGTLYAHAHTLSWTVFHATHTCFEPAECREYFTYSYGNTLGPGVVVATPTPTRDSEGGGSEAASSSSTAAAAALVPVRGDGRAGLAGVVVVVVTVVVNVVLGAGLT</sequence>
<dbReference type="Proteomes" id="UP000001056">
    <property type="component" value="Unassembled WGS sequence"/>
</dbReference>
<evidence type="ECO:0000313" key="3">
    <source>
        <dbReference type="Proteomes" id="UP000001056"/>
    </source>
</evidence>
<dbReference type="OrthoDB" id="4588275at2759"/>
<accession>Q2H0H3</accession>
<dbReference type="EMBL" id="CH408032">
    <property type="protein sequence ID" value="EAQ88104.1"/>
    <property type="molecule type" value="Genomic_DNA"/>
</dbReference>
<keyword evidence="1" id="KW-0472">Membrane</keyword>
<name>Q2H0H3_CHAGB</name>
<protein>
    <submittedName>
        <fullName evidence="2">Uncharacterized protein</fullName>
    </submittedName>
</protein>
<dbReference type="AlphaFoldDB" id="Q2H0H3"/>
<keyword evidence="1" id="KW-1133">Transmembrane helix</keyword>
<dbReference type="RefSeq" id="XP_001223937.1">
    <property type="nucleotide sequence ID" value="XM_001223936.1"/>
</dbReference>